<dbReference type="RefSeq" id="WP_273251252.1">
    <property type="nucleotide sequence ID" value="NZ_VENJ01000033.1"/>
</dbReference>
<dbReference type="InterPro" id="IPR011324">
    <property type="entry name" value="Cytotoxic_necrot_fac-like_cat"/>
</dbReference>
<dbReference type="InterPro" id="IPR005659">
    <property type="entry name" value="Chemorcpt_Glu_NH3ase_CheD"/>
</dbReference>
<evidence type="ECO:0000256" key="3">
    <source>
        <dbReference type="HAMAP-Rule" id="MF_01440"/>
    </source>
</evidence>
<proteinExistence type="inferred from homology"/>
<gene>
    <name evidence="3" type="primary">cheD</name>
    <name evidence="4" type="ORF">FH759_15170</name>
</gene>
<dbReference type="InterPro" id="IPR038592">
    <property type="entry name" value="CheD-like_sf"/>
</dbReference>
<dbReference type="EC" id="3.5.1.44" evidence="3"/>
<dbReference type="GO" id="GO:0050568">
    <property type="term" value="F:protein-glutamine glutaminase activity"/>
    <property type="evidence" value="ECO:0007669"/>
    <property type="project" value="UniProtKB-UniRule"/>
</dbReference>
<evidence type="ECO:0000313" key="5">
    <source>
        <dbReference type="Proteomes" id="UP000483078"/>
    </source>
</evidence>
<comment type="similarity">
    <text evidence="3">Belongs to the CheD family.</text>
</comment>
<evidence type="ECO:0000313" key="4">
    <source>
        <dbReference type="EMBL" id="MTJ06007.1"/>
    </source>
</evidence>
<comment type="function">
    <text evidence="3">Probably deamidates glutamine residues to glutamate on methyl-accepting chemotaxis receptors (MCPs), playing an important role in chemotaxis.</text>
</comment>
<dbReference type="EMBL" id="VENJ01000033">
    <property type="protein sequence ID" value="MTJ06007.1"/>
    <property type="molecule type" value="Genomic_DNA"/>
</dbReference>
<evidence type="ECO:0000256" key="1">
    <source>
        <dbReference type="ARBA" id="ARBA00022500"/>
    </source>
</evidence>
<comment type="caution">
    <text evidence="4">The sequence shown here is derived from an EMBL/GenBank/DDBJ whole genome shotgun (WGS) entry which is preliminary data.</text>
</comment>
<dbReference type="HAMAP" id="MF_01440">
    <property type="entry name" value="CheD"/>
    <property type="match status" value="1"/>
</dbReference>
<dbReference type="Gene3D" id="3.30.1330.200">
    <property type="match status" value="1"/>
</dbReference>
<dbReference type="CDD" id="cd16352">
    <property type="entry name" value="CheD"/>
    <property type="match status" value="1"/>
</dbReference>
<sequence length="177" mass="19553">MEDLIYVPLLQGETRVSDQPNEVMTTILGSCVAACIWDPVAGVGGMNHFLLPGDMRDRSSNLRYGVNAMELLINGLLKKGADRTRLKVKLFGGAKMFDGSAEIGVKNARFAEWYMENEKLQVVSSCLGGQRGRKIRFWPVSGRAQRCFMSEATDADIISARQAPDESTPDYGDVQLF</sequence>
<name>A0A7C9HDR3_9RHOB</name>
<reference evidence="4 5" key="1">
    <citation type="submission" date="2019-06" db="EMBL/GenBank/DDBJ databases">
        <title>Enrichment of Autotrophic Halophilic Microorganisms from Red Sea Brine Pool Using Microbial Electrosynthesis System.</title>
        <authorList>
            <person name="Alqahtani M.F."/>
            <person name="Bajracharya S."/>
            <person name="Katuri K.P."/>
            <person name="Ali M."/>
            <person name="Saikaly P.E."/>
        </authorList>
    </citation>
    <scope>NUCLEOTIDE SEQUENCE [LARGE SCALE GENOMIC DNA]</scope>
    <source>
        <strain evidence="4">MES6</strain>
    </source>
</reference>
<organism evidence="4 5">
    <name type="scientific">Sediminimonas qiaohouensis</name>
    <dbReference type="NCBI Taxonomy" id="552061"/>
    <lineage>
        <taxon>Bacteria</taxon>
        <taxon>Pseudomonadati</taxon>
        <taxon>Pseudomonadota</taxon>
        <taxon>Alphaproteobacteria</taxon>
        <taxon>Rhodobacterales</taxon>
        <taxon>Roseobacteraceae</taxon>
        <taxon>Sediminimonas</taxon>
    </lineage>
</organism>
<dbReference type="GO" id="GO:0006935">
    <property type="term" value="P:chemotaxis"/>
    <property type="evidence" value="ECO:0007669"/>
    <property type="project" value="UniProtKB-UniRule"/>
</dbReference>
<protein>
    <recommendedName>
        <fullName evidence="3">Probable chemoreceptor glutamine deamidase CheD</fullName>
        <ecNumber evidence="3">3.5.1.44</ecNumber>
    </recommendedName>
</protein>
<comment type="catalytic activity">
    <reaction evidence="3">
        <text>L-glutaminyl-[protein] + H2O = L-glutamyl-[protein] + NH4(+)</text>
        <dbReference type="Rhea" id="RHEA:16441"/>
        <dbReference type="Rhea" id="RHEA-COMP:10207"/>
        <dbReference type="Rhea" id="RHEA-COMP:10208"/>
        <dbReference type="ChEBI" id="CHEBI:15377"/>
        <dbReference type="ChEBI" id="CHEBI:28938"/>
        <dbReference type="ChEBI" id="CHEBI:29973"/>
        <dbReference type="ChEBI" id="CHEBI:30011"/>
        <dbReference type="EC" id="3.5.1.44"/>
    </reaction>
</comment>
<dbReference type="Pfam" id="PF03975">
    <property type="entry name" value="CheD"/>
    <property type="match status" value="1"/>
</dbReference>
<accession>A0A7C9HDR3</accession>
<dbReference type="PANTHER" id="PTHR35147:SF3">
    <property type="entry name" value="CHEMORECEPTOR GLUTAMINE DEAMIDASE CHED 1-RELATED"/>
    <property type="match status" value="1"/>
</dbReference>
<keyword evidence="1 3" id="KW-0145">Chemotaxis</keyword>
<dbReference type="SUPFAM" id="SSF64438">
    <property type="entry name" value="CNF1/YfiH-like putative cysteine hydrolases"/>
    <property type="match status" value="1"/>
</dbReference>
<dbReference type="PANTHER" id="PTHR35147">
    <property type="entry name" value="CHEMORECEPTOR GLUTAMINE DEAMIDASE CHED-RELATED"/>
    <property type="match status" value="1"/>
</dbReference>
<dbReference type="AlphaFoldDB" id="A0A7C9HDR3"/>
<dbReference type="Proteomes" id="UP000483078">
    <property type="component" value="Unassembled WGS sequence"/>
</dbReference>
<keyword evidence="2 3" id="KW-0378">Hydrolase</keyword>
<evidence type="ECO:0000256" key="2">
    <source>
        <dbReference type="ARBA" id="ARBA00022801"/>
    </source>
</evidence>